<gene>
    <name evidence="3" type="primary">LOC112679809</name>
</gene>
<evidence type="ECO:0000313" key="3">
    <source>
        <dbReference type="RefSeq" id="XP_025405514.1"/>
    </source>
</evidence>
<evidence type="ECO:0000313" key="2">
    <source>
        <dbReference type="Proteomes" id="UP000694846"/>
    </source>
</evidence>
<name>A0A8B8F3Z7_9HEMI</name>
<keyword evidence="2" id="KW-1185">Reference proteome</keyword>
<feature type="region of interest" description="Disordered" evidence="1">
    <location>
        <begin position="296"/>
        <end position="375"/>
    </location>
</feature>
<reference evidence="3" key="1">
    <citation type="submission" date="2025-08" db="UniProtKB">
        <authorList>
            <consortium name="RefSeq"/>
        </authorList>
    </citation>
    <scope>IDENTIFICATION</scope>
    <source>
        <tissue evidence="3">Whole body</tissue>
    </source>
</reference>
<proteinExistence type="predicted"/>
<feature type="compositionally biased region" description="Pro residues" evidence="1">
    <location>
        <begin position="317"/>
        <end position="330"/>
    </location>
</feature>
<dbReference type="Proteomes" id="UP000694846">
    <property type="component" value="Unplaced"/>
</dbReference>
<organism evidence="2 3">
    <name type="scientific">Sipha flava</name>
    <name type="common">yellow sugarcane aphid</name>
    <dbReference type="NCBI Taxonomy" id="143950"/>
    <lineage>
        <taxon>Eukaryota</taxon>
        <taxon>Metazoa</taxon>
        <taxon>Ecdysozoa</taxon>
        <taxon>Arthropoda</taxon>
        <taxon>Hexapoda</taxon>
        <taxon>Insecta</taxon>
        <taxon>Pterygota</taxon>
        <taxon>Neoptera</taxon>
        <taxon>Paraneoptera</taxon>
        <taxon>Hemiptera</taxon>
        <taxon>Sternorrhyncha</taxon>
        <taxon>Aphidomorpha</taxon>
        <taxon>Aphidoidea</taxon>
        <taxon>Aphididae</taxon>
        <taxon>Sipha</taxon>
    </lineage>
</organism>
<dbReference type="AlphaFoldDB" id="A0A8B8F3Z7"/>
<feature type="compositionally biased region" description="Basic and acidic residues" evidence="1">
    <location>
        <begin position="354"/>
        <end position="375"/>
    </location>
</feature>
<dbReference type="OrthoDB" id="6614166at2759"/>
<accession>A0A8B8F3Z7</accession>
<dbReference type="GeneID" id="112679809"/>
<sequence length="375" mass="43439">MINNDCDEEVFLLPLKKKDQKDRRCVTWKYESTKGCDCGCPPGSDAEEPRDAGCRFSDPRRIGGRFEDSDEWKKTKCTAAGLFRTLGRYYDETWFPTVINEWSDLYYRCNYSGNYWKYRDQWLAGDKEVRLEVWAEILRYRNKYDKRRQERCTEDEDAAKIEEICGSVDEANDVIDLKKLSAQDLNYNELDEPSAAERAKAETEAAEIAMADPDDDPDWVEMRRRMRGSFAALNRARCEVNNEMLRHVMVELCNYWSRVPKIQDEIEPLLENNILREIQNFRFKLFDVAAVIDPDSLPPNADRCRPGSETEECCEQAPPPEQPRPPPCPPAAKAKQRPKSATACARKPNTNKLTEARARQTAARLRDRENPTGRN</sequence>
<dbReference type="RefSeq" id="XP_025405514.1">
    <property type="nucleotide sequence ID" value="XM_025549729.1"/>
</dbReference>
<evidence type="ECO:0000256" key="1">
    <source>
        <dbReference type="SAM" id="MobiDB-lite"/>
    </source>
</evidence>
<protein>
    <submittedName>
        <fullName evidence="3">Uncharacterized protein LOC112679809</fullName>
    </submittedName>
</protein>